<dbReference type="WBParaSite" id="SPAL_0000168500.2">
    <property type="protein sequence ID" value="SPAL_0000168500.2"/>
    <property type="gene ID" value="SPAL_0000168500"/>
</dbReference>
<evidence type="ECO:0000256" key="1">
    <source>
        <dbReference type="ARBA" id="ARBA00022737"/>
    </source>
</evidence>
<dbReference type="SUPFAM" id="SSF48452">
    <property type="entry name" value="TPR-like"/>
    <property type="match status" value="1"/>
</dbReference>
<dbReference type="PANTHER" id="PTHR15704">
    <property type="entry name" value="SUPERKILLER 3 PROTEIN-RELATED"/>
    <property type="match status" value="1"/>
</dbReference>
<organism evidence="4 5">
    <name type="scientific">Strongyloides papillosus</name>
    <name type="common">Intestinal threadworm</name>
    <dbReference type="NCBI Taxonomy" id="174720"/>
    <lineage>
        <taxon>Eukaryota</taxon>
        <taxon>Metazoa</taxon>
        <taxon>Ecdysozoa</taxon>
        <taxon>Nematoda</taxon>
        <taxon>Chromadorea</taxon>
        <taxon>Rhabditida</taxon>
        <taxon>Tylenchina</taxon>
        <taxon>Panagrolaimomorpha</taxon>
        <taxon>Strongyloidoidea</taxon>
        <taxon>Strongyloididae</taxon>
        <taxon>Strongyloides</taxon>
    </lineage>
</organism>
<dbReference type="PROSITE" id="PS50005">
    <property type="entry name" value="TPR"/>
    <property type="match status" value="1"/>
</dbReference>
<evidence type="ECO:0000313" key="4">
    <source>
        <dbReference type="Proteomes" id="UP000046392"/>
    </source>
</evidence>
<sequence length="1170" mass="135943">MSLMNEMIDNVKQLVKDKQFKDAIIQAENLFGYQVDDYNLFMFTANAYLQTENYEKCYEMLKKGIRMKPENKTGYAGILKLYLDKRIPGNNDIKKYIETLIKLDSKNTTKMDDIQKALKNLYIELKDFEALGKIIENDSTLVKELLEGDFLNQMSEDFFLICVRKIFISDEIDLRIENLIKIKEKILEFNIELDKKDYDKLMSKILDQEVKDKFQISLALALDLISFIMNEWYEVETISAKYLANLNRFYIMSSTDDCNTFISYQSTLELLKEFVNDDYSANSQLASKYLTVAKSPKATVFPLSAALLSLFCLTHNHLAADELIRKIFHTQGGREQLFDRTLYLYYGAYLECHWFLDSEDKVLLLDDSSLSNKAIFFSRLFQIECSAKENVDDIIDKSVKSFSNNQSEIRCIFEYLGRKKESKDVLKVQSKNIISALIPILCKRGFDVPISELNDIIASLKNLLNSYPNQSYLLFCIGMIIRNKYPREAWACFSSIFPKLYFNHTLTKAMIEMSEILVIPKSQIVNVMDSYYKYGPTDHTFIVKYCKILVHMKNFDELKNCLSIYFQKYANYNDTKDIISLNEYQQLKMMWAISFKELGLYRKALTIIDHVYKDDVNHLEEWVVIKLTCYVEDKKLLDAIKFYEDEAFLFISSNKIHGLALYSYLQLLTITPPFSKQKILCLKGIYGILYNPSISFEKSYQLLVSSARHYLFLELAFMNNTVIKEISLPLISDSNENLKSLCIDLAFNETLSILETCFDNDITISIEHLREIVRCLIIKYNQEKNAQYLEIALECLTSMEGKADDSMLFEVLLTKSIVLLFVKRFDESKKILRRLTEMNVKALKPWLLLFVIEVLSEKINNENVVKLVETCVTMNNDDPMVPIMVVIAALNNSHSGHDFECEAWECLFRQIVQSSIRGQTLTVVELFSFFRLMKPNQFDNNYCDSEMQDFWYAFKSHMVKKYINYGNEEDEFTGKFLRAFAALELNDINYAEEIFSEMSESDNELIKTVKALTLAINKLQHGGTKTDALDELKKAPLLKNVEKTLDNLNVSNDNLPTNIITLLKSVEENDTEMFKCVFTPKYASLILCYIYSKKLNVSNEIFEAMEKYPANILVQCNPYDNLDVKKMIEIEGGYSEKGAELVTESEGDKILLEKTLYLKLMYLKEQYETD</sequence>
<keyword evidence="2 3" id="KW-0802">TPR repeat</keyword>
<dbReference type="InterPro" id="IPR039226">
    <property type="entry name" value="Ski3/TTC37"/>
</dbReference>
<dbReference type="Gene3D" id="1.25.40.10">
    <property type="entry name" value="Tetratricopeptide repeat domain"/>
    <property type="match status" value="1"/>
</dbReference>
<dbReference type="GO" id="GO:0055087">
    <property type="term" value="C:Ski complex"/>
    <property type="evidence" value="ECO:0007669"/>
    <property type="project" value="InterPro"/>
</dbReference>
<evidence type="ECO:0000313" key="5">
    <source>
        <dbReference type="WBParaSite" id="SPAL_0000168500.2"/>
    </source>
</evidence>
<dbReference type="Proteomes" id="UP000046392">
    <property type="component" value="Unplaced"/>
</dbReference>
<proteinExistence type="predicted"/>
<dbReference type="AlphaFoldDB" id="A0A0N5B6J7"/>
<keyword evidence="4" id="KW-1185">Reference proteome</keyword>
<protein>
    <submittedName>
        <fullName evidence="5">TPR_REGION domain-containing protein</fullName>
    </submittedName>
</protein>
<dbReference type="InterPro" id="IPR011990">
    <property type="entry name" value="TPR-like_helical_dom_sf"/>
</dbReference>
<name>A0A0N5B6J7_STREA</name>
<accession>A0A0N5B6J7</accession>
<feature type="repeat" description="TPR" evidence="3">
    <location>
        <begin position="38"/>
        <end position="71"/>
    </location>
</feature>
<reference evidence="5" key="1">
    <citation type="submission" date="2017-02" db="UniProtKB">
        <authorList>
            <consortium name="WormBaseParasite"/>
        </authorList>
    </citation>
    <scope>IDENTIFICATION</scope>
</reference>
<dbReference type="PANTHER" id="PTHR15704:SF7">
    <property type="entry name" value="SUPERKILLER COMPLEX PROTEIN 3"/>
    <property type="match status" value="1"/>
</dbReference>
<evidence type="ECO:0000256" key="2">
    <source>
        <dbReference type="ARBA" id="ARBA00022803"/>
    </source>
</evidence>
<evidence type="ECO:0000256" key="3">
    <source>
        <dbReference type="PROSITE-ProRule" id="PRU00339"/>
    </source>
</evidence>
<dbReference type="GO" id="GO:0006401">
    <property type="term" value="P:RNA catabolic process"/>
    <property type="evidence" value="ECO:0007669"/>
    <property type="project" value="InterPro"/>
</dbReference>
<dbReference type="InterPro" id="IPR019734">
    <property type="entry name" value="TPR_rpt"/>
</dbReference>
<keyword evidence="1" id="KW-0677">Repeat</keyword>